<accession>A0A370ICW7</accession>
<name>A0A370ICW7_9NOCA</name>
<organism evidence="2 3">
    <name type="scientific">Nocardia pseudobrasiliensis</name>
    <dbReference type="NCBI Taxonomy" id="45979"/>
    <lineage>
        <taxon>Bacteria</taxon>
        <taxon>Bacillati</taxon>
        <taxon>Actinomycetota</taxon>
        <taxon>Actinomycetes</taxon>
        <taxon>Mycobacteriales</taxon>
        <taxon>Nocardiaceae</taxon>
        <taxon>Nocardia</taxon>
    </lineage>
</organism>
<feature type="transmembrane region" description="Helical" evidence="1">
    <location>
        <begin position="256"/>
        <end position="277"/>
    </location>
</feature>
<keyword evidence="3" id="KW-1185">Reference proteome</keyword>
<dbReference type="RefSeq" id="WP_068001769.1">
    <property type="nucleotide sequence ID" value="NZ_QQBC01000001.1"/>
</dbReference>
<feature type="transmembrane region" description="Helical" evidence="1">
    <location>
        <begin position="481"/>
        <end position="503"/>
    </location>
</feature>
<dbReference type="Proteomes" id="UP000254869">
    <property type="component" value="Unassembled WGS sequence"/>
</dbReference>
<evidence type="ECO:0000256" key="1">
    <source>
        <dbReference type="SAM" id="Phobius"/>
    </source>
</evidence>
<keyword evidence="1" id="KW-0812">Transmembrane</keyword>
<dbReference type="AlphaFoldDB" id="A0A370ICW7"/>
<reference evidence="2 3" key="1">
    <citation type="submission" date="2018-07" db="EMBL/GenBank/DDBJ databases">
        <title>Genomic Encyclopedia of Type Strains, Phase IV (KMG-IV): sequencing the most valuable type-strain genomes for metagenomic binning, comparative biology and taxonomic classification.</title>
        <authorList>
            <person name="Goeker M."/>
        </authorList>
    </citation>
    <scope>NUCLEOTIDE SEQUENCE [LARGE SCALE GENOMIC DNA]</scope>
    <source>
        <strain evidence="2 3">DSM 44290</strain>
    </source>
</reference>
<evidence type="ECO:0000313" key="2">
    <source>
        <dbReference type="EMBL" id="RDI68562.1"/>
    </source>
</evidence>
<feature type="transmembrane region" description="Helical" evidence="1">
    <location>
        <begin position="315"/>
        <end position="337"/>
    </location>
</feature>
<evidence type="ECO:0000313" key="3">
    <source>
        <dbReference type="Proteomes" id="UP000254869"/>
    </source>
</evidence>
<gene>
    <name evidence="2" type="ORF">DFR76_10197</name>
</gene>
<feature type="transmembrane region" description="Helical" evidence="1">
    <location>
        <begin position="208"/>
        <end position="224"/>
    </location>
</feature>
<feature type="transmembrane region" description="Helical" evidence="1">
    <location>
        <begin position="37"/>
        <end position="55"/>
    </location>
</feature>
<sequence length="551" mass="57594">MTTAVVARHRPAEISRGASDFTGTLQLLRLYLRRDRIVLPLWVILLSLPLGPTYITSTKKVMSTPADLANYAHTINTNPAELALYGPAYSTELGSIGLWKAGPFFTFLAIATILVLIRHTRAEEETGREELLASTRVGRYANLTAALLLTCGAALIAGLLAAVSIKGAGVPGGGALAFGLALAGSGIVFAGVAAVAAQLSTSARTARGIAFSVLATTFVLRAVGDVREADGPASVFSWLSPQGWSLQVRPFAEDNFAVLLLHVVTAVVLIAIAYVLLGRRDLGAGLIAERPGPAAAGAELGGPFGLAWRLQRGTLVAWTVGLGLYGLLIGSVVHGLGDQLGDSKAVKDILARLGGSQAMEDAFLATGFMALGMFAGAYAISAALRLHTEENSQRAEVVLTGAVGRIRWAASHLVYALLGPVVALLVSSVIGGLVYGAAAHDIGGQLPRVVGAALVQTPMIWVLVGVTVLLFGWLPRWAPVAWGLFTAGIALFLLGSVSGMPHWVQDLNPYGHLPKVPAESFRAAPVVIMLVIAAALIVVGLFGFHRRDLRQ</sequence>
<feature type="transmembrane region" description="Helical" evidence="1">
    <location>
        <begin position="450"/>
        <end position="474"/>
    </location>
</feature>
<feature type="transmembrane region" description="Helical" evidence="1">
    <location>
        <begin position="101"/>
        <end position="119"/>
    </location>
</feature>
<keyword evidence="1" id="KW-0472">Membrane</keyword>
<comment type="caution">
    <text evidence="2">The sequence shown here is derived from an EMBL/GenBank/DDBJ whole genome shotgun (WGS) entry which is preliminary data.</text>
</comment>
<feature type="transmembrane region" description="Helical" evidence="1">
    <location>
        <begin position="523"/>
        <end position="544"/>
    </location>
</feature>
<dbReference type="STRING" id="1210086.GCA_001613105_04816"/>
<dbReference type="EMBL" id="QQBC01000001">
    <property type="protein sequence ID" value="RDI68562.1"/>
    <property type="molecule type" value="Genomic_DNA"/>
</dbReference>
<protein>
    <submittedName>
        <fullName evidence="2">ABC-2 type transport system permease protein</fullName>
    </submittedName>
</protein>
<proteinExistence type="predicted"/>
<keyword evidence="1" id="KW-1133">Transmembrane helix</keyword>
<feature type="transmembrane region" description="Helical" evidence="1">
    <location>
        <begin position="413"/>
        <end position="438"/>
    </location>
</feature>
<feature type="transmembrane region" description="Helical" evidence="1">
    <location>
        <begin position="175"/>
        <end position="196"/>
    </location>
</feature>
<feature type="transmembrane region" description="Helical" evidence="1">
    <location>
        <begin position="140"/>
        <end position="163"/>
    </location>
</feature>
<feature type="transmembrane region" description="Helical" evidence="1">
    <location>
        <begin position="362"/>
        <end position="384"/>
    </location>
</feature>